<evidence type="ECO:0000313" key="5">
    <source>
        <dbReference type="Proteomes" id="UP000199441"/>
    </source>
</evidence>
<dbReference type="InterPro" id="IPR002110">
    <property type="entry name" value="Ankyrin_rpt"/>
</dbReference>
<dbReference type="SUPFAM" id="SSF48403">
    <property type="entry name" value="Ankyrin repeat"/>
    <property type="match status" value="1"/>
</dbReference>
<keyword evidence="2" id="KW-0040">ANK repeat</keyword>
<protein>
    <submittedName>
        <fullName evidence="4">Ankyrin repeat-containing protein</fullName>
    </submittedName>
</protein>
<sequence>MMFSRAAPALLFTAFCLSLTGAYLTDGRQPLAHPAAVSDAQILAFDTIYGEMRLALQVGDMARFEELIALQMHEAQGNNAPEISRDVLPAPYAELRDLVMEGSVTSAQAFLARHPDLDLNSPQGRYGGVPLIWATGHTDFLPAMTRLLLDHGADPMVRTAHGYTVLHAAASPFNYHPVAKDMEAFLALLPASLIAETEKSGLTALHLALSNYQSSLVNGLLARGADPNAPPPAHVPPEYSPGQPPLMIAAGNVEMVQALLESGADPLATDLKGRSIIDAVSEGAAAAEEELQQRQSASAAEESDRQYVADYARARDMIRAAVDGRLARGN</sequence>
<dbReference type="Proteomes" id="UP000199441">
    <property type="component" value="Unassembled WGS sequence"/>
</dbReference>
<dbReference type="SMART" id="SM00248">
    <property type="entry name" value="ANK"/>
    <property type="match status" value="3"/>
</dbReference>
<dbReference type="InterPro" id="IPR036770">
    <property type="entry name" value="Ankyrin_rpt-contain_sf"/>
</dbReference>
<gene>
    <name evidence="4" type="ORF">SAMN04488001_0544</name>
</gene>
<dbReference type="PROSITE" id="PS50088">
    <property type="entry name" value="ANK_REPEAT"/>
    <property type="match status" value="1"/>
</dbReference>
<dbReference type="EMBL" id="FNOI01000001">
    <property type="protein sequence ID" value="SDW20185.1"/>
    <property type="molecule type" value="Genomic_DNA"/>
</dbReference>
<dbReference type="AlphaFoldDB" id="A0A1H2RLL6"/>
<dbReference type="PROSITE" id="PS50297">
    <property type="entry name" value="ANK_REP_REGION"/>
    <property type="match status" value="1"/>
</dbReference>
<dbReference type="STRING" id="670155.SAMN04488001_0544"/>
<keyword evidence="3" id="KW-0732">Signal</keyword>
<evidence type="ECO:0000256" key="3">
    <source>
        <dbReference type="SAM" id="SignalP"/>
    </source>
</evidence>
<dbReference type="PANTHER" id="PTHR24161:SF85">
    <property type="entry name" value="PALMITOYLTRANSFERASE HIP14"/>
    <property type="match status" value="1"/>
</dbReference>
<evidence type="ECO:0000256" key="2">
    <source>
        <dbReference type="PROSITE-ProRule" id="PRU00023"/>
    </source>
</evidence>
<dbReference type="OrthoDB" id="928522at2"/>
<evidence type="ECO:0000256" key="1">
    <source>
        <dbReference type="ARBA" id="ARBA00022737"/>
    </source>
</evidence>
<dbReference type="Gene3D" id="1.25.40.20">
    <property type="entry name" value="Ankyrin repeat-containing domain"/>
    <property type="match status" value="1"/>
</dbReference>
<dbReference type="RefSeq" id="WP_089943998.1">
    <property type="nucleotide sequence ID" value="NZ_FNOI01000001.1"/>
</dbReference>
<name>A0A1H2RLL6_9RHOB</name>
<reference evidence="5" key="1">
    <citation type="submission" date="2016-10" db="EMBL/GenBank/DDBJ databases">
        <authorList>
            <person name="Varghese N."/>
            <person name="Submissions S."/>
        </authorList>
    </citation>
    <scope>NUCLEOTIDE SEQUENCE [LARGE SCALE GENOMIC DNA]</scope>
    <source>
        <strain evidence="5">DSM 26922</strain>
    </source>
</reference>
<evidence type="ECO:0000313" key="4">
    <source>
        <dbReference type="EMBL" id="SDW20185.1"/>
    </source>
</evidence>
<proteinExistence type="predicted"/>
<feature type="chain" id="PRO_5011575566" evidence="3">
    <location>
        <begin position="23"/>
        <end position="330"/>
    </location>
</feature>
<dbReference type="PANTHER" id="PTHR24161">
    <property type="entry name" value="ANK_REP_REGION DOMAIN-CONTAINING PROTEIN-RELATED"/>
    <property type="match status" value="1"/>
</dbReference>
<keyword evidence="1" id="KW-0677">Repeat</keyword>
<feature type="repeat" description="ANK" evidence="2">
    <location>
        <begin position="200"/>
        <end position="232"/>
    </location>
</feature>
<feature type="signal peptide" evidence="3">
    <location>
        <begin position="1"/>
        <end position="22"/>
    </location>
</feature>
<accession>A0A1H2RLL6</accession>
<organism evidence="4 5">
    <name type="scientific">Litoreibacter albidus</name>
    <dbReference type="NCBI Taxonomy" id="670155"/>
    <lineage>
        <taxon>Bacteria</taxon>
        <taxon>Pseudomonadati</taxon>
        <taxon>Pseudomonadota</taxon>
        <taxon>Alphaproteobacteria</taxon>
        <taxon>Rhodobacterales</taxon>
        <taxon>Roseobacteraceae</taxon>
        <taxon>Litoreibacter</taxon>
    </lineage>
</organism>
<dbReference type="Pfam" id="PF12796">
    <property type="entry name" value="Ank_2"/>
    <property type="match status" value="1"/>
</dbReference>
<keyword evidence="5" id="KW-1185">Reference proteome</keyword>